<dbReference type="GeneID" id="40728122"/>
<dbReference type="OrthoDB" id="2555733at2759"/>
<organism evidence="3 4">
    <name type="scientific">Sporisorium graminicola</name>
    <dbReference type="NCBI Taxonomy" id="280036"/>
    <lineage>
        <taxon>Eukaryota</taxon>
        <taxon>Fungi</taxon>
        <taxon>Dikarya</taxon>
        <taxon>Basidiomycota</taxon>
        <taxon>Ustilaginomycotina</taxon>
        <taxon>Ustilaginomycetes</taxon>
        <taxon>Ustilaginales</taxon>
        <taxon>Ustilaginaceae</taxon>
        <taxon>Sporisorium</taxon>
    </lineage>
</organism>
<accession>A0A4U7KPD1</accession>
<sequence>MNSSSLLKGKVFEQRQLLARVKQDLAHAWQVQRELEEVRKENSALKQDIQALRSLPVKIEAPSAFRRSTDRSRSRATELRSTNAALYMRI</sequence>
<dbReference type="Proteomes" id="UP000306050">
    <property type="component" value="Chromosome SGRAM_6"/>
</dbReference>
<keyword evidence="1" id="KW-0175">Coiled coil</keyword>
<proteinExistence type="predicted"/>
<feature type="compositionally biased region" description="Basic and acidic residues" evidence="2">
    <location>
        <begin position="67"/>
        <end position="78"/>
    </location>
</feature>
<protein>
    <submittedName>
        <fullName evidence="3">Uncharacterized protein</fullName>
    </submittedName>
</protein>
<evidence type="ECO:0000313" key="3">
    <source>
        <dbReference type="EMBL" id="TKY85687.1"/>
    </source>
</evidence>
<gene>
    <name evidence="3" type="ORF">EX895_005227</name>
</gene>
<evidence type="ECO:0000256" key="1">
    <source>
        <dbReference type="SAM" id="Coils"/>
    </source>
</evidence>
<evidence type="ECO:0000313" key="4">
    <source>
        <dbReference type="Proteomes" id="UP000306050"/>
    </source>
</evidence>
<dbReference type="KEGG" id="sgra:EX895_005227"/>
<feature type="coiled-coil region" evidence="1">
    <location>
        <begin position="28"/>
        <end position="55"/>
    </location>
</feature>
<name>A0A4U7KPD1_9BASI</name>
<dbReference type="RefSeq" id="XP_029737672.1">
    <property type="nucleotide sequence ID" value="XM_029885820.1"/>
</dbReference>
<dbReference type="EMBL" id="SRRM01000019">
    <property type="protein sequence ID" value="TKY85687.1"/>
    <property type="molecule type" value="Genomic_DNA"/>
</dbReference>
<keyword evidence="4" id="KW-1185">Reference proteome</keyword>
<evidence type="ECO:0000256" key="2">
    <source>
        <dbReference type="SAM" id="MobiDB-lite"/>
    </source>
</evidence>
<reference evidence="3 4" key="1">
    <citation type="submission" date="2019-05" db="EMBL/GenBank/DDBJ databases">
        <title>Sporisorium graminicola CBS 10092 draft sequencing and annotation.</title>
        <authorList>
            <person name="Solano-Gonzalez S."/>
            <person name="Caddick M.X."/>
            <person name="Darby A."/>
        </authorList>
    </citation>
    <scope>NUCLEOTIDE SEQUENCE [LARGE SCALE GENOMIC DNA]</scope>
    <source>
        <strain evidence="3 4">CBS 10092</strain>
    </source>
</reference>
<feature type="region of interest" description="Disordered" evidence="2">
    <location>
        <begin position="66"/>
        <end position="90"/>
    </location>
</feature>
<dbReference type="AlphaFoldDB" id="A0A4U7KPD1"/>
<comment type="caution">
    <text evidence="3">The sequence shown here is derived from an EMBL/GenBank/DDBJ whole genome shotgun (WGS) entry which is preliminary data.</text>
</comment>